<dbReference type="InterPro" id="IPR039425">
    <property type="entry name" value="RNA_pol_sigma-70-like"/>
</dbReference>
<dbReference type="NCBIfam" id="TIGR02937">
    <property type="entry name" value="sigma70-ECF"/>
    <property type="match status" value="1"/>
</dbReference>
<evidence type="ECO:0000313" key="8">
    <source>
        <dbReference type="Proteomes" id="UP000753961"/>
    </source>
</evidence>
<dbReference type="GO" id="GO:0006352">
    <property type="term" value="P:DNA-templated transcription initiation"/>
    <property type="evidence" value="ECO:0007669"/>
    <property type="project" value="InterPro"/>
</dbReference>
<gene>
    <name evidence="7" type="ORF">KUV50_14645</name>
</gene>
<dbReference type="GO" id="GO:0016987">
    <property type="term" value="F:sigma factor activity"/>
    <property type="evidence" value="ECO:0007669"/>
    <property type="project" value="UniProtKB-KW"/>
</dbReference>
<name>A0A953HZ64_9BACT</name>
<dbReference type="InterPro" id="IPR036388">
    <property type="entry name" value="WH-like_DNA-bd_sf"/>
</dbReference>
<comment type="caution">
    <text evidence="7">The sequence shown here is derived from an EMBL/GenBank/DDBJ whole genome shotgun (WGS) entry which is preliminary data.</text>
</comment>
<evidence type="ECO:0000256" key="4">
    <source>
        <dbReference type="ARBA" id="ARBA00023163"/>
    </source>
</evidence>
<dbReference type="EMBL" id="JAHVHU010000014">
    <property type="protein sequence ID" value="MBY5959386.1"/>
    <property type="molecule type" value="Genomic_DNA"/>
</dbReference>
<protein>
    <submittedName>
        <fullName evidence="7">Sigma-70 family RNA polymerase sigma factor</fullName>
    </submittedName>
</protein>
<evidence type="ECO:0000256" key="2">
    <source>
        <dbReference type="ARBA" id="ARBA00023015"/>
    </source>
</evidence>
<dbReference type="InterPro" id="IPR013325">
    <property type="entry name" value="RNA_pol_sigma_r2"/>
</dbReference>
<dbReference type="Pfam" id="PF04542">
    <property type="entry name" value="Sigma70_r2"/>
    <property type="match status" value="1"/>
</dbReference>
<evidence type="ECO:0000256" key="3">
    <source>
        <dbReference type="ARBA" id="ARBA00023082"/>
    </source>
</evidence>
<evidence type="ECO:0000256" key="1">
    <source>
        <dbReference type="ARBA" id="ARBA00010641"/>
    </source>
</evidence>
<dbReference type="AlphaFoldDB" id="A0A953HZ64"/>
<dbReference type="InterPro" id="IPR013324">
    <property type="entry name" value="RNA_pol_sigma_r3/r4-like"/>
</dbReference>
<keyword evidence="4" id="KW-0804">Transcription</keyword>
<reference evidence="7" key="1">
    <citation type="submission" date="2021-06" db="EMBL/GenBank/DDBJ databases">
        <title>44 bacteria genomes isolated from Dapeng, Shenzhen.</title>
        <authorList>
            <person name="Zheng W."/>
            <person name="Yu S."/>
            <person name="Huang Y."/>
        </authorList>
    </citation>
    <scope>NUCLEOTIDE SEQUENCE</scope>
    <source>
        <strain evidence="7">DP5N28-2</strain>
    </source>
</reference>
<accession>A0A953HZ64</accession>
<dbReference type="Proteomes" id="UP000753961">
    <property type="component" value="Unassembled WGS sequence"/>
</dbReference>
<dbReference type="PANTHER" id="PTHR43133">
    <property type="entry name" value="RNA POLYMERASE ECF-TYPE SIGMA FACTO"/>
    <property type="match status" value="1"/>
</dbReference>
<keyword evidence="3" id="KW-0731">Sigma factor</keyword>
<dbReference type="RefSeq" id="WP_222580924.1">
    <property type="nucleotide sequence ID" value="NZ_JAHVHU010000014.1"/>
</dbReference>
<dbReference type="Gene3D" id="1.10.10.10">
    <property type="entry name" value="Winged helix-like DNA-binding domain superfamily/Winged helix DNA-binding domain"/>
    <property type="match status" value="1"/>
</dbReference>
<keyword evidence="8" id="KW-1185">Reference proteome</keyword>
<dbReference type="GO" id="GO:0003677">
    <property type="term" value="F:DNA binding"/>
    <property type="evidence" value="ECO:0007669"/>
    <property type="project" value="InterPro"/>
</dbReference>
<organism evidence="7 8">
    <name type="scientific">Membranihabitans marinus</name>
    <dbReference type="NCBI Taxonomy" id="1227546"/>
    <lineage>
        <taxon>Bacteria</taxon>
        <taxon>Pseudomonadati</taxon>
        <taxon>Bacteroidota</taxon>
        <taxon>Saprospiria</taxon>
        <taxon>Saprospirales</taxon>
        <taxon>Saprospiraceae</taxon>
        <taxon>Membranihabitans</taxon>
    </lineage>
</organism>
<dbReference type="InterPro" id="IPR014284">
    <property type="entry name" value="RNA_pol_sigma-70_dom"/>
</dbReference>
<evidence type="ECO:0000259" key="5">
    <source>
        <dbReference type="Pfam" id="PF04542"/>
    </source>
</evidence>
<dbReference type="Gene3D" id="1.10.1740.10">
    <property type="match status" value="1"/>
</dbReference>
<proteinExistence type="inferred from homology"/>
<dbReference type="SUPFAM" id="SSF88659">
    <property type="entry name" value="Sigma3 and sigma4 domains of RNA polymerase sigma factors"/>
    <property type="match status" value="1"/>
</dbReference>
<dbReference type="InterPro" id="IPR007627">
    <property type="entry name" value="RNA_pol_sigma70_r2"/>
</dbReference>
<dbReference type="PANTHER" id="PTHR43133:SF46">
    <property type="entry name" value="RNA POLYMERASE SIGMA-70 FACTOR ECF SUBFAMILY"/>
    <property type="match status" value="1"/>
</dbReference>
<feature type="domain" description="RNA polymerase sigma factor 70 region 4 type 2" evidence="6">
    <location>
        <begin position="104"/>
        <end position="152"/>
    </location>
</feature>
<feature type="domain" description="RNA polymerase sigma-70 region 2" evidence="5">
    <location>
        <begin position="7"/>
        <end position="70"/>
    </location>
</feature>
<sequence>MNWKRDIYKEYQDKIYGFILFHIKSEELALDLTHDVFVRLYASYTLDKIDNIESVIWTITRNRIVDHHRKVAHSRKYREYLWGQVNSTNPIMNHIEHQETKALFKAALTKLTPQQWRIYNMAREKDLSYREIGKELKISPNTVKNHMVQALRILRTYLRDHQEDITFILLLSAAIV</sequence>
<evidence type="ECO:0000313" key="7">
    <source>
        <dbReference type="EMBL" id="MBY5959386.1"/>
    </source>
</evidence>
<dbReference type="InterPro" id="IPR013249">
    <property type="entry name" value="RNA_pol_sigma70_r4_t2"/>
</dbReference>
<comment type="similarity">
    <text evidence="1">Belongs to the sigma-70 factor family. ECF subfamily.</text>
</comment>
<evidence type="ECO:0000259" key="6">
    <source>
        <dbReference type="Pfam" id="PF08281"/>
    </source>
</evidence>
<dbReference type="SUPFAM" id="SSF88946">
    <property type="entry name" value="Sigma2 domain of RNA polymerase sigma factors"/>
    <property type="match status" value="1"/>
</dbReference>
<dbReference type="Pfam" id="PF08281">
    <property type="entry name" value="Sigma70_r4_2"/>
    <property type="match status" value="1"/>
</dbReference>
<keyword evidence="2" id="KW-0805">Transcription regulation</keyword>